<organism evidence="1 2">
    <name type="scientific">Podarcis lilfordi</name>
    <name type="common">Lilford's wall lizard</name>
    <dbReference type="NCBI Taxonomy" id="74358"/>
    <lineage>
        <taxon>Eukaryota</taxon>
        <taxon>Metazoa</taxon>
        <taxon>Chordata</taxon>
        <taxon>Craniata</taxon>
        <taxon>Vertebrata</taxon>
        <taxon>Euteleostomi</taxon>
        <taxon>Lepidosauria</taxon>
        <taxon>Squamata</taxon>
        <taxon>Bifurcata</taxon>
        <taxon>Unidentata</taxon>
        <taxon>Episquamata</taxon>
        <taxon>Laterata</taxon>
        <taxon>Lacertibaenia</taxon>
        <taxon>Lacertidae</taxon>
        <taxon>Podarcis</taxon>
    </lineage>
</organism>
<accession>A0AA35LN67</accession>
<gene>
    <name evidence="1" type="ORF">PODLI_1B002066</name>
</gene>
<sequence>MCRCSTDRLKAAASLPGNISPEMAQVGRLHLGSGQVVGLIKIPMASSKLMDLLIVLIGR</sequence>
<name>A0AA35LN67_9SAUR</name>
<dbReference type="Proteomes" id="UP001178461">
    <property type="component" value="Chromosome W"/>
</dbReference>
<dbReference type="AlphaFoldDB" id="A0AA35LN67"/>
<reference evidence="1" key="1">
    <citation type="submission" date="2022-12" db="EMBL/GenBank/DDBJ databases">
        <authorList>
            <person name="Alioto T."/>
            <person name="Alioto T."/>
            <person name="Gomez Garrido J."/>
        </authorList>
    </citation>
    <scope>NUCLEOTIDE SEQUENCE</scope>
</reference>
<dbReference type="EMBL" id="OX395145">
    <property type="protein sequence ID" value="CAI5799380.1"/>
    <property type="molecule type" value="Genomic_DNA"/>
</dbReference>
<evidence type="ECO:0000313" key="2">
    <source>
        <dbReference type="Proteomes" id="UP001178461"/>
    </source>
</evidence>
<protein>
    <submittedName>
        <fullName evidence="1">Uncharacterized protein</fullName>
    </submittedName>
</protein>
<proteinExistence type="predicted"/>
<keyword evidence="2" id="KW-1185">Reference proteome</keyword>
<evidence type="ECO:0000313" key="1">
    <source>
        <dbReference type="EMBL" id="CAI5799380.1"/>
    </source>
</evidence>